<keyword evidence="1 7" id="KW-1003">Cell membrane</keyword>
<dbReference type="HAMAP" id="MF_00910">
    <property type="entry name" value="FtsL"/>
    <property type="match status" value="1"/>
</dbReference>
<evidence type="ECO:0000256" key="5">
    <source>
        <dbReference type="ARBA" id="ARBA00023136"/>
    </source>
</evidence>
<evidence type="ECO:0000256" key="9">
    <source>
        <dbReference type="SAM" id="Coils"/>
    </source>
</evidence>
<comment type="subcellular location">
    <subcellularLocation>
        <location evidence="7">Cell membrane</location>
        <topology evidence="7">Single-pass type II membrane protein</topology>
    </subcellularLocation>
    <text evidence="7">Localizes to the division septum where it forms a ring structure.</text>
</comment>
<evidence type="ECO:0000256" key="2">
    <source>
        <dbReference type="ARBA" id="ARBA00022618"/>
    </source>
</evidence>
<evidence type="ECO:0000256" key="8">
    <source>
        <dbReference type="NCBIfam" id="TIGR02209"/>
    </source>
</evidence>
<evidence type="ECO:0000256" key="10">
    <source>
        <dbReference type="SAM" id="MobiDB-lite"/>
    </source>
</evidence>
<keyword evidence="12" id="KW-1185">Reference proteome</keyword>
<dbReference type="NCBIfam" id="TIGR02209">
    <property type="entry name" value="ftsL_broad"/>
    <property type="match status" value="1"/>
</dbReference>
<feature type="compositionally biased region" description="Basic and acidic residues" evidence="10">
    <location>
        <begin position="15"/>
        <end position="27"/>
    </location>
</feature>
<sequence>MNTSEARSWQQAIPERNRELNRQPEPKKQVKVHVHKRWITPGEKFLYVMFALITAAALIYVVSFSSEVDTLNRNIQSLESNISKQETTNANLSYQVQEYSNPDRILRIAKENGLKIQNTKVIQTTSFVE</sequence>
<dbReference type="EMBL" id="BMLG01000001">
    <property type="protein sequence ID" value="GGM20557.1"/>
    <property type="molecule type" value="Genomic_DNA"/>
</dbReference>
<dbReference type="GO" id="GO:0043093">
    <property type="term" value="P:FtsZ-dependent cytokinesis"/>
    <property type="evidence" value="ECO:0007669"/>
    <property type="project" value="UniProtKB-UniRule"/>
</dbReference>
<dbReference type="InterPro" id="IPR007060">
    <property type="entry name" value="FtsL/DivIC"/>
</dbReference>
<comment type="function">
    <text evidence="7">Essential cell division protein.</text>
</comment>
<keyword evidence="2 7" id="KW-0132">Cell division</keyword>
<feature type="compositionally biased region" description="Polar residues" evidence="10">
    <location>
        <begin position="1"/>
        <end position="11"/>
    </location>
</feature>
<reference evidence="11" key="1">
    <citation type="journal article" date="2014" name="Int. J. Syst. Evol. Microbiol.">
        <title>Complete genome sequence of Corynebacterium casei LMG S-19264T (=DSM 44701T), isolated from a smear-ripened cheese.</title>
        <authorList>
            <consortium name="US DOE Joint Genome Institute (JGI-PGF)"/>
            <person name="Walter F."/>
            <person name="Albersmeier A."/>
            <person name="Kalinowski J."/>
            <person name="Ruckert C."/>
        </authorList>
    </citation>
    <scope>NUCLEOTIDE SEQUENCE</scope>
    <source>
        <strain evidence="11">CGMCC 1.6333</strain>
    </source>
</reference>
<name>A0A917TF22_9BACI</name>
<accession>A0A917TF22</accession>
<keyword evidence="5 7" id="KW-0472">Membrane</keyword>
<keyword evidence="6 7" id="KW-0131">Cell cycle</keyword>
<keyword evidence="3 7" id="KW-0812">Transmembrane</keyword>
<feature type="transmembrane region" description="Helical" evidence="7">
    <location>
        <begin position="45"/>
        <end position="64"/>
    </location>
</feature>
<dbReference type="GO" id="GO:0005886">
    <property type="term" value="C:plasma membrane"/>
    <property type="evidence" value="ECO:0007669"/>
    <property type="project" value="UniProtKB-SubCell"/>
</dbReference>
<reference evidence="11" key="2">
    <citation type="submission" date="2020-09" db="EMBL/GenBank/DDBJ databases">
        <authorList>
            <person name="Sun Q."/>
            <person name="Zhou Y."/>
        </authorList>
    </citation>
    <scope>NUCLEOTIDE SEQUENCE</scope>
    <source>
        <strain evidence="11">CGMCC 1.6333</strain>
    </source>
</reference>
<evidence type="ECO:0000256" key="4">
    <source>
        <dbReference type="ARBA" id="ARBA00022989"/>
    </source>
</evidence>
<dbReference type="Pfam" id="PF04977">
    <property type="entry name" value="DivIC"/>
    <property type="match status" value="1"/>
</dbReference>
<feature type="coiled-coil region" evidence="9">
    <location>
        <begin position="61"/>
        <end position="95"/>
    </location>
</feature>
<evidence type="ECO:0000313" key="12">
    <source>
        <dbReference type="Proteomes" id="UP000618460"/>
    </source>
</evidence>
<dbReference type="RefSeq" id="WP_117153008.1">
    <property type="nucleotide sequence ID" value="NZ_BMLG01000001.1"/>
</dbReference>
<feature type="region of interest" description="Disordered" evidence="10">
    <location>
        <begin position="1"/>
        <end position="27"/>
    </location>
</feature>
<keyword evidence="9" id="KW-0175">Coiled coil</keyword>
<keyword evidence="4 7" id="KW-1133">Transmembrane helix</keyword>
<gene>
    <name evidence="7 11" type="primary">ftsL</name>
    <name evidence="11" type="ORF">GCM10011351_03010</name>
</gene>
<evidence type="ECO:0000256" key="1">
    <source>
        <dbReference type="ARBA" id="ARBA00022475"/>
    </source>
</evidence>
<dbReference type="InterPro" id="IPR011922">
    <property type="entry name" value="Cell_div_FtsL"/>
</dbReference>
<organism evidence="11 12">
    <name type="scientific">Paraliobacillus quinghaiensis</name>
    <dbReference type="NCBI Taxonomy" id="470815"/>
    <lineage>
        <taxon>Bacteria</taxon>
        <taxon>Bacillati</taxon>
        <taxon>Bacillota</taxon>
        <taxon>Bacilli</taxon>
        <taxon>Bacillales</taxon>
        <taxon>Bacillaceae</taxon>
        <taxon>Paraliobacillus</taxon>
    </lineage>
</organism>
<dbReference type="Proteomes" id="UP000618460">
    <property type="component" value="Unassembled WGS sequence"/>
</dbReference>
<evidence type="ECO:0000256" key="7">
    <source>
        <dbReference type="HAMAP-Rule" id="MF_00910"/>
    </source>
</evidence>
<proteinExistence type="inferred from homology"/>
<evidence type="ECO:0000313" key="11">
    <source>
        <dbReference type="EMBL" id="GGM20557.1"/>
    </source>
</evidence>
<evidence type="ECO:0000256" key="6">
    <source>
        <dbReference type="ARBA" id="ARBA00023306"/>
    </source>
</evidence>
<comment type="similarity">
    <text evidence="7">Belongs to the FtsL family.</text>
</comment>
<dbReference type="GO" id="GO:0032153">
    <property type="term" value="C:cell division site"/>
    <property type="evidence" value="ECO:0007669"/>
    <property type="project" value="UniProtKB-UniRule"/>
</dbReference>
<comment type="caution">
    <text evidence="11">The sequence shown here is derived from an EMBL/GenBank/DDBJ whole genome shotgun (WGS) entry which is preliminary data.</text>
</comment>
<evidence type="ECO:0000256" key="3">
    <source>
        <dbReference type="ARBA" id="ARBA00022692"/>
    </source>
</evidence>
<protein>
    <recommendedName>
        <fullName evidence="7 8">Cell division protein FtsL</fullName>
    </recommendedName>
</protein>
<dbReference type="OrthoDB" id="2973386at2"/>
<dbReference type="AlphaFoldDB" id="A0A917TF22"/>